<feature type="region of interest" description="Disordered" evidence="1">
    <location>
        <begin position="126"/>
        <end position="262"/>
    </location>
</feature>
<accession>A0A2N3Y0H3</accession>
<organism evidence="2 3">
    <name type="scientific">Saccharopolyspora spinosa</name>
    <dbReference type="NCBI Taxonomy" id="60894"/>
    <lineage>
        <taxon>Bacteria</taxon>
        <taxon>Bacillati</taxon>
        <taxon>Actinomycetota</taxon>
        <taxon>Actinomycetes</taxon>
        <taxon>Pseudonocardiales</taxon>
        <taxon>Pseudonocardiaceae</taxon>
        <taxon>Saccharopolyspora</taxon>
    </lineage>
</organism>
<protein>
    <submittedName>
        <fullName evidence="2">Uncharacterized protein</fullName>
    </submittedName>
</protein>
<comment type="caution">
    <text evidence="2">The sequence shown here is derived from an EMBL/GenBank/DDBJ whole genome shotgun (WGS) entry which is preliminary data.</text>
</comment>
<name>A0A2N3Y0H3_SACSN</name>
<dbReference type="EMBL" id="PJNB01000001">
    <property type="protein sequence ID" value="PKW16424.1"/>
    <property type="molecule type" value="Genomic_DNA"/>
</dbReference>
<keyword evidence="3" id="KW-1185">Reference proteome</keyword>
<dbReference type="Proteomes" id="UP000233786">
    <property type="component" value="Unassembled WGS sequence"/>
</dbReference>
<evidence type="ECO:0000256" key="1">
    <source>
        <dbReference type="SAM" id="MobiDB-lite"/>
    </source>
</evidence>
<feature type="compositionally biased region" description="Basic residues" evidence="1">
    <location>
        <begin position="171"/>
        <end position="201"/>
    </location>
</feature>
<gene>
    <name evidence="2" type="ORF">A8926_4253</name>
</gene>
<proteinExistence type="predicted"/>
<reference evidence="2" key="1">
    <citation type="submission" date="2017-12" db="EMBL/GenBank/DDBJ databases">
        <title>Sequencing the genomes of 1000 Actinobacteria strains.</title>
        <authorList>
            <person name="Klenk H.-P."/>
        </authorList>
    </citation>
    <scope>NUCLEOTIDE SEQUENCE [LARGE SCALE GENOMIC DNA]</scope>
    <source>
        <strain evidence="2">DSM 44228</strain>
    </source>
</reference>
<evidence type="ECO:0000313" key="2">
    <source>
        <dbReference type="EMBL" id="PKW16424.1"/>
    </source>
</evidence>
<feature type="compositionally biased region" description="Basic residues" evidence="1">
    <location>
        <begin position="224"/>
        <end position="253"/>
    </location>
</feature>
<evidence type="ECO:0000313" key="3">
    <source>
        <dbReference type="Proteomes" id="UP000233786"/>
    </source>
</evidence>
<sequence>MDIPGIPGISIVPPWPGMPPAVAGLVLMKPAPWTAGFRRWENLPDRRYGVAWHRQRRVRSARPPAGEPRPKSTVDNSSAEASVCSFAFCRWTCEQIEVVGGRVHDADLLDHLRLLAIRPPRLHVGRQPRVSCSDRRPRSPPTGGRAEHRGQLDPGAAERGRGSPLTPQRRGTGRGRRPGSRTRSRRRTRSSPCRRPRRPRGPVRSTAGAPCNVVRRPAGAVPTTRRRSRRRGIARPPARRRRPGGRGRSHGTARRGGPAATG</sequence>
<feature type="compositionally biased region" description="Basic and acidic residues" evidence="1">
    <location>
        <begin position="145"/>
        <end position="161"/>
    </location>
</feature>
<feature type="region of interest" description="Disordered" evidence="1">
    <location>
        <begin position="56"/>
        <end position="77"/>
    </location>
</feature>
<dbReference type="AlphaFoldDB" id="A0A2N3Y0H3"/>